<dbReference type="RefSeq" id="WP_301877258.1">
    <property type="nucleotide sequence ID" value="NZ_JBBMEU010000050.1"/>
</dbReference>
<sequence>MVSLNDIRSRFAGMRSNTASEIPGLESPYRAWLVYTNEKIGAAVPCDSVFEQGFYAQFSEVKIEYVKEMRIGSEKYAVLFLYVVHNEVTREELSDFASICAGFIDPGINGEKRRNLVNNPKDWWFRMRHIVGNRSVDMQIYSIVGELIIYDYLLQQHKNGISWTGNKKSRVDFMTGKETYEVKTTLQRYGSTITVHGQFQLAVMKKDAVQKLEFCRLEENPDKGISVNNLLARLGQHGEDNSAISNVLTKMGFPPGSLERQKTFSILEIREYDVDSHFPAITNDSFVNGKLPDGIVRIDYSVDLENLPYRSLTYTF</sequence>
<accession>A0ABV1CX87</accession>
<keyword evidence="2" id="KW-1185">Reference proteome</keyword>
<evidence type="ECO:0000313" key="1">
    <source>
        <dbReference type="EMBL" id="MEQ2422758.1"/>
    </source>
</evidence>
<comment type="caution">
    <text evidence="1">The sequence shown here is derived from an EMBL/GenBank/DDBJ whole genome shotgun (WGS) entry which is preliminary data.</text>
</comment>
<dbReference type="InterPro" id="IPR025534">
    <property type="entry name" value="DUF4420"/>
</dbReference>
<gene>
    <name evidence="1" type="ORF">WMO23_08475</name>
</gene>
<dbReference type="Pfam" id="PF14390">
    <property type="entry name" value="DUF4420"/>
    <property type="match status" value="1"/>
</dbReference>
<protein>
    <submittedName>
        <fullName evidence="1">PD-(D/E)XK motif protein</fullName>
    </submittedName>
</protein>
<organism evidence="1 2">
    <name type="scientific">Megasphaera intestinihominis</name>
    <dbReference type="NCBI Taxonomy" id="3133159"/>
    <lineage>
        <taxon>Bacteria</taxon>
        <taxon>Bacillati</taxon>
        <taxon>Bacillota</taxon>
        <taxon>Negativicutes</taxon>
        <taxon>Veillonellales</taxon>
        <taxon>Veillonellaceae</taxon>
        <taxon>Megasphaera</taxon>
    </lineage>
</organism>
<proteinExistence type="predicted"/>
<evidence type="ECO:0000313" key="2">
    <source>
        <dbReference type="Proteomes" id="UP001433088"/>
    </source>
</evidence>
<reference evidence="1 2" key="1">
    <citation type="submission" date="2024-03" db="EMBL/GenBank/DDBJ databases">
        <title>Human intestinal bacterial collection.</title>
        <authorList>
            <person name="Pauvert C."/>
            <person name="Hitch T.C.A."/>
            <person name="Clavel T."/>
        </authorList>
    </citation>
    <scope>NUCLEOTIDE SEQUENCE [LARGE SCALE GENOMIC DNA]</scope>
    <source>
        <strain evidence="1 2">CLA-AA-H81</strain>
    </source>
</reference>
<name>A0ABV1CX87_9FIRM</name>
<dbReference type="EMBL" id="JBBMEU010000050">
    <property type="protein sequence ID" value="MEQ2422758.1"/>
    <property type="molecule type" value="Genomic_DNA"/>
</dbReference>
<dbReference type="Proteomes" id="UP001433088">
    <property type="component" value="Unassembled WGS sequence"/>
</dbReference>